<evidence type="ECO:0000256" key="2">
    <source>
        <dbReference type="ARBA" id="ARBA00023125"/>
    </source>
</evidence>
<dbReference type="SUPFAM" id="SSF52172">
    <property type="entry name" value="CheY-like"/>
    <property type="match status" value="1"/>
</dbReference>
<dbReference type="CDD" id="cd06170">
    <property type="entry name" value="LuxR_C_like"/>
    <property type="match status" value="1"/>
</dbReference>
<evidence type="ECO:0000256" key="1">
    <source>
        <dbReference type="ARBA" id="ARBA00022553"/>
    </source>
</evidence>
<keyword evidence="1 3" id="KW-0597">Phosphoprotein</keyword>
<dbReference type="InterPro" id="IPR000792">
    <property type="entry name" value="Tscrpt_reg_LuxR_C"/>
</dbReference>
<dbReference type="PROSITE" id="PS50043">
    <property type="entry name" value="HTH_LUXR_2"/>
    <property type="match status" value="1"/>
</dbReference>
<dbReference type="Pfam" id="PF00196">
    <property type="entry name" value="GerE"/>
    <property type="match status" value="1"/>
</dbReference>
<organism evidence="6 7">
    <name type="scientific">Arenimonas donghaensis DSM 18148 = HO3-R19</name>
    <dbReference type="NCBI Taxonomy" id="1121014"/>
    <lineage>
        <taxon>Bacteria</taxon>
        <taxon>Pseudomonadati</taxon>
        <taxon>Pseudomonadota</taxon>
        <taxon>Gammaproteobacteria</taxon>
        <taxon>Lysobacterales</taxon>
        <taxon>Lysobacteraceae</taxon>
        <taxon>Arenimonas</taxon>
    </lineage>
</organism>
<dbReference type="InterPro" id="IPR039420">
    <property type="entry name" value="WalR-like"/>
</dbReference>
<dbReference type="Pfam" id="PF00072">
    <property type="entry name" value="Response_reg"/>
    <property type="match status" value="1"/>
</dbReference>
<feature type="domain" description="HTH luxR-type" evidence="4">
    <location>
        <begin position="137"/>
        <end position="202"/>
    </location>
</feature>
<dbReference type="PANTHER" id="PTHR43214">
    <property type="entry name" value="TWO-COMPONENT RESPONSE REGULATOR"/>
    <property type="match status" value="1"/>
</dbReference>
<dbReference type="AlphaFoldDB" id="A0A087MKU2"/>
<dbReference type="RefSeq" id="WP_034220746.1">
    <property type="nucleotide sequence ID" value="NZ_AVCJ01000002.1"/>
</dbReference>
<dbReference type="InterPro" id="IPR058245">
    <property type="entry name" value="NreC/VraR/RcsB-like_REC"/>
</dbReference>
<comment type="caution">
    <text evidence="6">The sequence shown here is derived from an EMBL/GenBank/DDBJ whole genome shotgun (WGS) entry which is preliminary data.</text>
</comment>
<proteinExistence type="predicted"/>
<feature type="domain" description="Response regulatory" evidence="5">
    <location>
        <begin position="3"/>
        <end position="120"/>
    </location>
</feature>
<dbReference type="SMART" id="SM00448">
    <property type="entry name" value="REC"/>
    <property type="match status" value="1"/>
</dbReference>
<name>A0A087MKU2_9GAMM</name>
<reference evidence="6 7" key="2">
    <citation type="journal article" date="2015" name="Stand. Genomic Sci.">
        <title>High quality draft genomic sequence of Arenimonas donghaensis DSM 18148(T).</title>
        <authorList>
            <person name="Chen F."/>
            <person name="Wang H."/>
            <person name="Cao Y."/>
            <person name="Li X."/>
            <person name="Wang G."/>
        </authorList>
    </citation>
    <scope>NUCLEOTIDE SEQUENCE [LARGE SCALE GENOMIC DNA]</scope>
    <source>
        <strain evidence="6 7">HO3-R19</strain>
    </source>
</reference>
<gene>
    <name evidence="6" type="ORF">N788_08910</name>
</gene>
<dbReference type="SMART" id="SM00421">
    <property type="entry name" value="HTH_LUXR"/>
    <property type="match status" value="1"/>
</dbReference>
<feature type="modified residue" description="4-aspartylphosphate" evidence="3">
    <location>
        <position position="54"/>
    </location>
</feature>
<sequence length="208" mass="22563">MPRILLIDDHAMVREGFRRLLEEADGFEVVAEAGTPTEALAAVRDHAPDLALVDLSLGCEASGLVLLLQLHESYPDTRCVVLSMHDDPGLVVRALERGAKGYFSKAVAAEELIEGLRRVMKGERALSTDLAPPRAGSHDEASALTLRERETLRGLLSGLPPKVVAAALGISDKTLYRHRANLMEKLGARHPGELARIARERGLLVDPD</sequence>
<evidence type="ECO:0000259" key="5">
    <source>
        <dbReference type="PROSITE" id="PS50110"/>
    </source>
</evidence>
<dbReference type="GO" id="GO:0000160">
    <property type="term" value="P:phosphorelay signal transduction system"/>
    <property type="evidence" value="ECO:0007669"/>
    <property type="project" value="InterPro"/>
</dbReference>
<dbReference type="Proteomes" id="UP000029085">
    <property type="component" value="Unassembled WGS sequence"/>
</dbReference>
<dbReference type="STRING" id="1121014.N788_08910"/>
<evidence type="ECO:0000313" key="6">
    <source>
        <dbReference type="EMBL" id="KFL37495.1"/>
    </source>
</evidence>
<dbReference type="SUPFAM" id="SSF46894">
    <property type="entry name" value="C-terminal effector domain of the bipartite response regulators"/>
    <property type="match status" value="1"/>
</dbReference>
<evidence type="ECO:0000259" key="4">
    <source>
        <dbReference type="PROSITE" id="PS50043"/>
    </source>
</evidence>
<accession>A0A087MKU2</accession>
<dbReference type="GO" id="GO:0003677">
    <property type="term" value="F:DNA binding"/>
    <property type="evidence" value="ECO:0007669"/>
    <property type="project" value="UniProtKB-KW"/>
</dbReference>
<reference evidence="7" key="1">
    <citation type="submission" date="2013-08" db="EMBL/GenBank/DDBJ databases">
        <title>Genome sequencing of Arenimonas donghaensis.</title>
        <authorList>
            <person name="Chen F."/>
            <person name="Wang G."/>
        </authorList>
    </citation>
    <scope>NUCLEOTIDE SEQUENCE [LARGE SCALE GENOMIC DNA]</scope>
    <source>
        <strain evidence="7">HO3-R19</strain>
    </source>
</reference>
<dbReference type="InterPro" id="IPR001789">
    <property type="entry name" value="Sig_transdc_resp-reg_receiver"/>
</dbReference>
<dbReference type="OrthoDB" id="9796655at2"/>
<dbReference type="GO" id="GO:0006355">
    <property type="term" value="P:regulation of DNA-templated transcription"/>
    <property type="evidence" value="ECO:0007669"/>
    <property type="project" value="InterPro"/>
</dbReference>
<dbReference type="PROSITE" id="PS50110">
    <property type="entry name" value="RESPONSE_REGULATORY"/>
    <property type="match status" value="1"/>
</dbReference>
<evidence type="ECO:0000256" key="3">
    <source>
        <dbReference type="PROSITE-ProRule" id="PRU00169"/>
    </source>
</evidence>
<keyword evidence="7" id="KW-1185">Reference proteome</keyword>
<dbReference type="InterPro" id="IPR011006">
    <property type="entry name" value="CheY-like_superfamily"/>
</dbReference>
<dbReference type="CDD" id="cd17535">
    <property type="entry name" value="REC_NarL-like"/>
    <property type="match status" value="1"/>
</dbReference>
<dbReference type="Gene3D" id="3.40.50.2300">
    <property type="match status" value="1"/>
</dbReference>
<dbReference type="InterPro" id="IPR016032">
    <property type="entry name" value="Sig_transdc_resp-reg_C-effctor"/>
</dbReference>
<evidence type="ECO:0008006" key="8">
    <source>
        <dbReference type="Google" id="ProtNLM"/>
    </source>
</evidence>
<protein>
    <recommendedName>
        <fullName evidence="8">Response regulator</fullName>
    </recommendedName>
</protein>
<dbReference type="PRINTS" id="PR00038">
    <property type="entry name" value="HTHLUXR"/>
</dbReference>
<dbReference type="EMBL" id="AVCJ01000002">
    <property type="protein sequence ID" value="KFL37495.1"/>
    <property type="molecule type" value="Genomic_DNA"/>
</dbReference>
<dbReference type="PATRIC" id="fig|1121014.3.peg.542"/>
<evidence type="ECO:0000313" key="7">
    <source>
        <dbReference type="Proteomes" id="UP000029085"/>
    </source>
</evidence>
<keyword evidence="2" id="KW-0238">DNA-binding</keyword>